<feature type="signal peptide" evidence="1">
    <location>
        <begin position="1"/>
        <end position="22"/>
    </location>
</feature>
<evidence type="ECO:0000313" key="2">
    <source>
        <dbReference type="EMBL" id="EDM75066.1"/>
    </source>
</evidence>
<accession>A6GGE5</accession>
<keyword evidence="3" id="KW-1185">Reference proteome</keyword>
<protein>
    <submittedName>
        <fullName evidence="2">Uncharacterized protein</fullName>
    </submittedName>
</protein>
<organism evidence="2 3">
    <name type="scientific">Plesiocystis pacifica SIR-1</name>
    <dbReference type="NCBI Taxonomy" id="391625"/>
    <lineage>
        <taxon>Bacteria</taxon>
        <taxon>Pseudomonadati</taxon>
        <taxon>Myxococcota</taxon>
        <taxon>Polyangia</taxon>
        <taxon>Nannocystales</taxon>
        <taxon>Nannocystaceae</taxon>
        <taxon>Plesiocystis</taxon>
    </lineage>
</organism>
<sequence>MRPLAHAASFSAFSLVGLVCFAFGGLACQATDPLDSTQARKLDASERDALAEAGQSEAKAKVEGESVEAAGVRMTLPEDWTVDPSSAADPNYLLAVGPEAGAVHSPVCSIELRRQGLGALGKAFRVAKREGGTLDYTRGPLRGRARELPGPSPDARVLVHCRGSRKGGGWGAIQGAFESLEVVGEATLASPPAGAGVVELCTAQPVRRTQVCARRGDGGIYCGETEGSALERVEGLPPAVELACEFGRSCIRDAEGVAWCWRPTLAPVSFAELGPVRRLSDGCFVLEAEGRVLCAPGDARLAPESFVAVEGVEGVEAVLDGSSASSGCAWVPGAGTACWGEAEARYSAADRAALAGLDGPVSALEDWSGRLCARTGEGRSEAWACAAEGTLRRLDGCAARACSCAALSSATFSCEHETHPRVDLRPLARLTGVSTKDGPCVGGSDGRVVCRGPDTQTQLQVRAGTEADIFHALDWPG</sequence>
<name>A6GGE5_9BACT</name>
<evidence type="ECO:0000256" key="1">
    <source>
        <dbReference type="SAM" id="SignalP"/>
    </source>
</evidence>
<dbReference type="PROSITE" id="PS51257">
    <property type="entry name" value="PROKAR_LIPOPROTEIN"/>
    <property type="match status" value="1"/>
</dbReference>
<comment type="caution">
    <text evidence="2">The sequence shown here is derived from an EMBL/GenBank/DDBJ whole genome shotgun (WGS) entry which is preliminary data.</text>
</comment>
<dbReference type="AlphaFoldDB" id="A6GGE5"/>
<reference evidence="2 3" key="1">
    <citation type="submission" date="2007-06" db="EMBL/GenBank/DDBJ databases">
        <authorList>
            <person name="Shimkets L."/>
            <person name="Ferriera S."/>
            <person name="Johnson J."/>
            <person name="Kravitz S."/>
            <person name="Beeson K."/>
            <person name="Sutton G."/>
            <person name="Rogers Y.-H."/>
            <person name="Friedman R."/>
            <person name="Frazier M."/>
            <person name="Venter J.C."/>
        </authorList>
    </citation>
    <scope>NUCLEOTIDE SEQUENCE [LARGE SCALE GENOMIC DNA]</scope>
    <source>
        <strain evidence="2 3">SIR-1</strain>
    </source>
</reference>
<feature type="chain" id="PRO_5002697788" evidence="1">
    <location>
        <begin position="23"/>
        <end position="477"/>
    </location>
</feature>
<dbReference type="EMBL" id="ABCS01000105">
    <property type="protein sequence ID" value="EDM75066.1"/>
    <property type="molecule type" value="Genomic_DNA"/>
</dbReference>
<gene>
    <name evidence="2" type="ORF">PPSIR1_38971</name>
</gene>
<proteinExistence type="predicted"/>
<dbReference type="RefSeq" id="WP_006975785.1">
    <property type="nucleotide sequence ID" value="NZ_ABCS01000105.1"/>
</dbReference>
<keyword evidence="1" id="KW-0732">Signal</keyword>
<evidence type="ECO:0000313" key="3">
    <source>
        <dbReference type="Proteomes" id="UP000005801"/>
    </source>
</evidence>
<dbReference type="OrthoDB" id="5498313at2"/>
<dbReference type="Proteomes" id="UP000005801">
    <property type="component" value="Unassembled WGS sequence"/>
</dbReference>